<dbReference type="SUPFAM" id="SSF57959">
    <property type="entry name" value="Leucine zipper domain"/>
    <property type="match status" value="1"/>
</dbReference>
<feature type="region of interest" description="Disordered" evidence="2">
    <location>
        <begin position="711"/>
        <end position="753"/>
    </location>
</feature>
<evidence type="ECO:0000256" key="2">
    <source>
        <dbReference type="SAM" id="MobiDB-lite"/>
    </source>
</evidence>
<keyword evidence="1" id="KW-0175">Coiled coil</keyword>
<feature type="region of interest" description="Disordered" evidence="2">
    <location>
        <begin position="79"/>
        <end position="120"/>
    </location>
</feature>
<feature type="region of interest" description="Disordered" evidence="2">
    <location>
        <begin position="543"/>
        <end position="587"/>
    </location>
</feature>
<feature type="compositionally biased region" description="Polar residues" evidence="2">
    <location>
        <begin position="377"/>
        <end position="402"/>
    </location>
</feature>
<dbReference type="CDD" id="cd14812">
    <property type="entry name" value="bZIP_u3"/>
    <property type="match status" value="1"/>
</dbReference>
<reference evidence="3" key="1">
    <citation type="submission" date="2023-02" db="EMBL/GenBank/DDBJ databases">
        <title>Mating type loci evolution in Malassezia.</title>
        <authorList>
            <person name="Coelho M.A."/>
        </authorList>
    </citation>
    <scope>NUCLEOTIDE SEQUENCE</scope>
    <source>
        <strain evidence="3">CBS 14136</strain>
    </source>
</reference>
<dbReference type="Proteomes" id="UP001214628">
    <property type="component" value="Chromosome 4"/>
</dbReference>
<feature type="compositionally biased region" description="Polar residues" evidence="2">
    <location>
        <begin position="688"/>
        <end position="702"/>
    </location>
</feature>
<name>A0AAF0FGT4_9BASI</name>
<sequence length="753" mass="81326">MDPTVARASFETMAPNGVGVPQPDSGVNEFESFIHADLCAGGNNGPEVGANHFNFMSPYALNNAIPLNKLPTTPSDVTSMTMNWAHTPTAPPSSVSQAAVSIPQRPSASSSSTTSPSVASEPFAFHHTPVWAPAAASHSDTNGKFAHGPFSNMPAKSDPDAQPLTMMLKSESSSSSIYATESDEKRQKVMHPSYSILHDSNLNHSVVRAPSEADESQRRARNPSYAPRRLPPSASQITEAGKPFPVIDTSAKHSSLFIPPDTTGLTKREARLVKNRAAAFLSRQRKREQFDELSGKCRSLARLAWLLYQSLTSTSSSNPAQSLGNSQSPAESEFNAFHASLNHRLQQESDEVRSVFAQLVSQQGVISLESQFDHSDSCTLKTNSSPHTKSSATESLSKSPSTDDLYAQLQAARADAAKAHKDAESARIECQQLREQIQRSERNKQQEATQYVKAESAPIACAKPCSTSTLEAAPDAMTLFALVGMAIVQSRTTGSIPPELLHELQSTENAPLQGLFSGTEDAGKSLVQLRVSRSDHEAVLCTMTTENDSDRARSSTPDAAHADGNSDSSVPSLSSASPTLSSFSSSSGSARRTRRVLAFYADAHGETQSVAHLNLQSMRDMRAWHLDAWAATHLRPLVHEKQPTLNDKSAQILAEHIHDADLAKHFLLVISIEEDAGPLHLTLYARPRSSSPAKSTSESLDSSRVAKAVQNAVRSLSLHSEDQANPHEVFASTDPTKHTDERTSSLFQVTFRP</sequence>
<keyword evidence="4" id="KW-1185">Reference proteome</keyword>
<feature type="compositionally biased region" description="Polar residues" evidence="2">
    <location>
        <begin position="744"/>
        <end position="753"/>
    </location>
</feature>
<feature type="region of interest" description="Disordered" evidence="2">
    <location>
        <begin position="687"/>
        <end position="706"/>
    </location>
</feature>
<protein>
    <recommendedName>
        <fullName evidence="5">BZIP domain-containing protein</fullName>
    </recommendedName>
</protein>
<dbReference type="AlphaFoldDB" id="A0AAF0FGT4"/>
<dbReference type="InterPro" id="IPR046347">
    <property type="entry name" value="bZIP_sf"/>
</dbReference>
<gene>
    <name evidence="3" type="ORF">MPSI1_002970</name>
</gene>
<evidence type="ECO:0000256" key="1">
    <source>
        <dbReference type="SAM" id="Coils"/>
    </source>
</evidence>
<feature type="region of interest" description="Disordered" evidence="2">
    <location>
        <begin position="208"/>
        <end position="241"/>
    </location>
</feature>
<evidence type="ECO:0000313" key="3">
    <source>
        <dbReference type="EMBL" id="WFD44303.1"/>
    </source>
</evidence>
<dbReference type="EMBL" id="CP118378">
    <property type="protein sequence ID" value="WFD44303.1"/>
    <property type="molecule type" value="Genomic_DNA"/>
</dbReference>
<feature type="compositionally biased region" description="Low complexity" evidence="2">
    <location>
        <begin position="563"/>
        <end position="587"/>
    </location>
</feature>
<dbReference type="Gene3D" id="1.20.5.170">
    <property type="match status" value="1"/>
</dbReference>
<proteinExistence type="predicted"/>
<accession>A0AAF0FGT4</accession>
<feature type="coiled-coil region" evidence="1">
    <location>
        <begin position="406"/>
        <end position="457"/>
    </location>
</feature>
<feature type="region of interest" description="Disordered" evidence="2">
    <location>
        <begin position="134"/>
        <end position="188"/>
    </location>
</feature>
<evidence type="ECO:0008006" key="5">
    <source>
        <dbReference type="Google" id="ProtNLM"/>
    </source>
</evidence>
<dbReference type="GO" id="GO:0003700">
    <property type="term" value="F:DNA-binding transcription factor activity"/>
    <property type="evidence" value="ECO:0007669"/>
    <property type="project" value="InterPro"/>
</dbReference>
<feature type="compositionally biased region" description="Low complexity" evidence="2">
    <location>
        <begin position="92"/>
        <end position="120"/>
    </location>
</feature>
<organism evidence="3 4">
    <name type="scientific">Malassezia psittaci</name>
    <dbReference type="NCBI Taxonomy" id="1821823"/>
    <lineage>
        <taxon>Eukaryota</taxon>
        <taxon>Fungi</taxon>
        <taxon>Dikarya</taxon>
        <taxon>Basidiomycota</taxon>
        <taxon>Ustilaginomycotina</taxon>
        <taxon>Malasseziomycetes</taxon>
        <taxon>Malasseziales</taxon>
        <taxon>Malasseziaceae</taxon>
        <taxon>Malassezia</taxon>
    </lineage>
</organism>
<evidence type="ECO:0000313" key="4">
    <source>
        <dbReference type="Proteomes" id="UP001214628"/>
    </source>
</evidence>
<feature type="region of interest" description="Disordered" evidence="2">
    <location>
        <begin position="376"/>
        <end position="403"/>
    </location>
</feature>